<keyword evidence="3" id="KW-1185">Reference proteome</keyword>
<evidence type="ECO:0000313" key="2">
    <source>
        <dbReference type="EMBL" id="RTE72261.1"/>
    </source>
</evidence>
<dbReference type="SUPFAM" id="SSF48452">
    <property type="entry name" value="TPR-like"/>
    <property type="match status" value="1"/>
</dbReference>
<feature type="region of interest" description="Disordered" evidence="1">
    <location>
        <begin position="94"/>
        <end position="135"/>
    </location>
</feature>
<dbReference type="EMBL" id="MIKF01000323">
    <property type="protein sequence ID" value="RTE72261.1"/>
    <property type="molecule type" value="Genomic_DNA"/>
</dbReference>
<feature type="compositionally biased region" description="Basic and acidic residues" evidence="1">
    <location>
        <begin position="246"/>
        <end position="368"/>
    </location>
</feature>
<feature type="compositionally biased region" description="Basic and acidic residues" evidence="1">
    <location>
        <begin position="375"/>
        <end position="384"/>
    </location>
</feature>
<feature type="region of interest" description="Disordered" evidence="1">
    <location>
        <begin position="243"/>
        <end position="394"/>
    </location>
</feature>
<dbReference type="Gene3D" id="1.20.120.330">
    <property type="entry name" value="Nucleotidyltransferases domain 2"/>
    <property type="match status" value="1"/>
</dbReference>
<proteinExistence type="predicted"/>
<gene>
    <name evidence="2" type="ORF">BHE90_013337</name>
</gene>
<name>A0A430L944_9HYPO</name>
<evidence type="ECO:0000256" key="1">
    <source>
        <dbReference type="SAM" id="MobiDB-lite"/>
    </source>
</evidence>
<dbReference type="Proteomes" id="UP000287124">
    <property type="component" value="Unassembled WGS sequence"/>
</dbReference>
<dbReference type="AlphaFoldDB" id="A0A430L944"/>
<protein>
    <submittedName>
        <fullName evidence="2">Uncharacterized protein</fullName>
    </submittedName>
</protein>
<feature type="compositionally biased region" description="Polar residues" evidence="1">
    <location>
        <begin position="113"/>
        <end position="126"/>
    </location>
</feature>
<comment type="caution">
    <text evidence="2">The sequence shown here is derived from an EMBL/GenBank/DDBJ whole genome shotgun (WGS) entry which is preliminary data.</text>
</comment>
<organism evidence="2 3">
    <name type="scientific">Fusarium euwallaceae</name>
    <dbReference type="NCBI Taxonomy" id="1147111"/>
    <lineage>
        <taxon>Eukaryota</taxon>
        <taxon>Fungi</taxon>
        <taxon>Dikarya</taxon>
        <taxon>Ascomycota</taxon>
        <taxon>Pezizomycotina</taxon>
        <taxon>Sordariomycetes</taxon>
        <taxon>Hypocreomycetidae</taxon>
        <taxon>Hypocreales</taxon>
        <taxon>Nectriaceae</taxon>
        <taxon>Fusarium</taxon>
        <taxon>Fusarium solani species complex</taxon>
    </lineage>
</organism>
<accession>A0A430L944</accession>
<dbReference type="InterPro" id="IPR011990">
    <property type="entry name" value="TPR-like_helical_dom_sf"/>
</dbReference>
<sequence>MPEGRPPTPATGDDSLAIGPTRKTIDAEFCTAVRFHVETYPTGPLLAHNFWFHESWSGFEAPMNILLMEVHRKPLVFILPHAPEGTPKNDYSCGIMKFHGTRPQRSERGPANPGSQGTRPQGTRPQGNGRYADADRPSFFRASTNRARGMANSIRLPTFRLPPARWWLHKVMLLLKTLWILVVTTLVIYLGFKLASHAPEMREIIVAKFASVTQASGHAGWFNTGADHLNSFFDTGKDQFTFGDTHSPKTDRGRPKSAKDYPKAAKDYPKAAKDYPKSSKDYPKASKDYPKASKDYPKAAKDYPKAGKDYPKAGKDYPKASKEYPKAAKDYPKAAKDYPKASKDHPKPEKDNIKTDKGHPRSERDNTKKGNGAFKFDRNADGNHIHGSWTEPDDTHITFEASKTSGGDVTEVKFVQSEEQFIKDENDTVLFSLNRITRFLVTLIGGDNHDEKLDKIMNGIASMPSPKNKKVRSRWWW</sequence>
<evidence type="ECO:0000313" key="3">
    <source>
        <dbReference type="Proteomes" id="UP000287124"/>
    </source>
</evidence>
<reference evidence="2 3" key="1">
    <citation type="submission" date="2017-06" db="EMBL/GenBank/DDBJ databases">
        <title>Comparative genomic analysis of Ambrosia Fusariam Clade fungi.</title>
        <authorList>
            <person name="Stajich J.E."/>
            <person name="Carrillo J."/>
            <person name="Kijimoto T."/>
            <person name="Eskalen A."/>
            <person name="O'Donnell K."/>
            <person name="Kasson M."/>
        </authorList>
    </citation>
    <scope>NUCLEOTIDE SEQUENCE [LARGE SCALE GENOMIC DNA]</scope>
    <source>
        <strain evidence="2 3">UCR1854</strain>
    </source>
</reference>